<evidence type="ECO:0000256" key="1">
    <source>
        <dbReference type="ARBA" id="ARBA00023015"/>
    </source>
</evidence>
<dbReference type="Gene3D" id="1.10.10.10">
    <property type="entry name" value="Winged helix-like DNA-binding domain superfamily/Winged helix DNA-binding domain"/>
    <property type="match status" value="1"/>
</dbReference>
<proteinExistence type="predicted"/>
<dbReference type="Proteomes" id="UP001227101">
    <property type="component" value="Chromosome"/>
</dbReference>
<dbReference type="InterPro" id="IPR036390">
    <property type="entry name" value="WH_DNA-bd_sf"/>
</dbReference>
<feature type="domain" description="HTH arsR-type" evidence="4">
    <location>
        <begin position="244"/>
        <end position="317"/>
    </location>
</feature>
<keyword evidence="3" id="KW-0804">Transcription</keyword>
<dbReference type="InterPro" id="IPR011991">
    <property type="entry name" value="ArsR-like_HTH"/>
</dbReference>
<dbReference type="InterPro" id="IPR036388">
    <property type="entry name" value="WH-like_DNA-bd_sf"/>
</dbReference>
<keyword evidence="6" id="KW-1185">Reference proteome</keyword>
<dbReference type="SUPFAM" id="SSF46785">
    <property type="entry name" value="Winged helix' DNA-binding domain"/>
    <property type="match status" value="1"/>
</dbReference>
<name>A0ABY8Y1K3_9PSEU</name>
<dbReference type="InterPro" id="IPR051011">
    <property type="entry name" value="Metal_resp_trans_reg"/>
</dbReference>
<organism evidence="5 6">
    <name type="scientific">Amycolatopsis nalaikhensis</name>
    <dbReference type="NCBI Taxonomy" id="715472"/>
    <lineage>
        <taxon>Bacteria</taxon>
        <taxon>Bacillati</taxon>
        <taxon>Actinomycetota</taxon>
        <taxon>Actinomycetes</taxon>
        <taxon>Pseudonocardiales</taxon>
        <taxon>Pseudonocardiaceae</taxon>
        <taxon>Amycolatopsis</taxon>
    </lineage>
</organism>
<reference evidence="5 6" key="1">
    <citation type="submission" date="2023-06" db="EMBL/GenBank/DDBJ databases">
        <authorList>
            <person name="Oyuntsetseg B."/>
            <person name="Kim S.B."/>
        </authorList>
    </citation>
    <scope>NUCLEOTIDE SEQUENCE [LARGE SCALE GENOMIC DNA]</scope>
    <source>
        <strain evidence="5 6">2-2</strain>
    </source>
</reference>
<evidence type="ECO:0000313" key="5">
    <source>
        <dbReference type="EMBL" id="WIV61757.1"/>
    </source>
</evidence>
<evidence type="ECO:0000256" key="2">
    <source>
        <dbReference type="ARBA" id="ARBA00023125"/>
    </source>
</evidence>
<protein>
    <submittedName>
        <fullName evidence="5">Winged helix-turn-helix domain-containing protein</fullName>
    </submittedName>
</protein>
<dbReference type="PANTHER" id="PTHR43132:SF8">
    <property type="entry name" value="HTH-TYPE TRANSCRIPTIONAL REGULATOR KMTR"/>
    <property type="match status" value="1"/>
</dbReference>
<dbReference type="CDD" id="cd00090">
    <property type="entry name" value="HTH_ARSR"/>
    <property type="match status" value="1"/>
</dbReference>
<dbReference type="RefSeq" id="WP_285459406.1">
    <property type="nucleotide sequence ID" value="NZ_CP127173.1"/>
</dbReference>
<evidence type="ECO:0000256" key="3">
    <source>
        <dbReference type="ARBA" id="ARBA00023163"/>
    </source>
</evidence>
<dbReference type="InterPro" id="IPR001845">
    <property type="entry name" value="HTH_ArsR_DNA-bd_dom"/>
</dbReference>
<dbReference type="EMBL" id="CP127173">
    <property type="protein sequence ID" value="WIV61757.1"/>
    <property type="molecule type" value="Genomic_DNA"/>
</dbReference>
<keyword evidence="2" id="KW-0238">DNA-binding</keyword>
<accession>A0ABY8Y1K3</accession>
<evidence type="ECO:0000259" key="4">
    <source>
        <dbReference type="SMART" id="SM00418"/>
    </source>
</evidence>
<dbReference type="PANTHER" id="PTHR43132">
    <property type="entry name" value="ARSENICAL RESISTANCE OPERON REPRESSOR ARSR-RELATED"/>
    <property type="match status" value="1"/>
</dbReference>
<sequence>MLKVHFTDADLAKVTIAEDADPMWELLMSSYRMRRPEGEPFFGKWRRGSRAAVAGSGRLLMSAVPPYGYCPDFLTPPGARSIADGVLAVLATPERKVAADIAELAAQGTRVPPWLRGVAEGEQRELHRLGTALHGYYRQCVAPDWASVRHAVARERARLRANLDRGGPQLLLSTVHPDVTWIPPVLRVRFPVDQELHLDGRGLRLVPSFFAHGMPTTCKDPGLPPVLVCSISNPRIDSDAEPGAALAALLGHTRARVLVTIAAGRCNTSELASRAGTSLATASQHASVLRSSGLITSARVGKAQVHEVTPLGQGVIRAS</sequence>
<gene>
    <name evidence="5" type="ORF">QP939_25695</name>
</gene>
<dbReference type="SMART" id="SM00418">
    <property type="entry name" value="HTH_ARSR"/>
    <property type="match status" value="1"/>
</dbReference>
<keyword evidence="1" id="KW-0805">Transcription regulation</keyword>
<evidence type="ECO:0000313" key="6">
    <source>
        <dbReference type="Proteomes" id="UP001227101"/>
    </source>
</evidence>